<evidence type="ECO:0000256" key="9">
    <source>
        <dbReference type="ARBA" id="ARBA00040743"/>
    </source>
</evidence>
<evidence type="ECO:0000256" key="3">
    <source>
        <dbReference type="ARBA" id="ARBA00022519"/>
    </source>
</evidence>
<keyword evidence="6" id="KW-0472">Membrane</keyword>
<evidence type="ECO:0000256" key="8">
    <source>
        <dbReference type="ARBA" id="ARBA00038408"/>
    </source>
</evidence>
<evidence type="ECO:0000256" key="4">
    <source>
        <dbReference type="ARBA" id="ARBA00022692"/>
    </source>
</evidence>
<keyword evidence="2" id="KW-1003">Cell membrane</keyword>
<dbReference type="InterPro" id="IPR046357">
    <property type="entry name" value="PPIase_dom_sf"/>
</dbReference>
<dbReference type="PROSITE" id="PS50198">
    <property type="entry name" value="PPIC_PPIASE_2"/>
    <property type="match status" value="1"/>
</dbReference>
<evidence type="ECO:0000256" key="1">
    <source>
        <dbReference type="ARBA" id="ARBA00004382"/>
    </source>
</evidence>
<keyword evidence="7" id="KW-0143">Chaperone</keyword>
<dbReference type="InterPro" id="IPR000297">
    <property type="entry name" value="PPIase_PpiC"/>
</dbReference>
<sequence length="608" mass="68984">MGIITNMRSQMQVVMWIILVLFIVSMAIGGLVGGASVGDIFGQNSSTNVGSLNGKPILYEDFNRLVFDEIGRLESQSGESMSDEDREYVRAVVWERLIQDLLIQEQIQDNEIVIGNNEVLYQLKNNPPPFLQGSSLFQTDGRFDLEKYMEAVLNPGNLDWRPIEEFMQNIYLPNYKLQQLIIHSASTTDEDIRDNYRQRFVNYSIEAIHITDKAIDEETPQPSEEELMGAYNENIDDYKQPEMRYMKYVKWPIVSDYNDSLRVQLEAGNLIQRIHQGESFSDIANNYSEDPGNSANPDSLNGGSLGWFNKGEMVKEFDEASFNGKTGKVVGPILTQFGYHIIKINNKRTLEDGNEQVNASHILLTVTPGKDTENKLRNLSSIFSLEAQEYGFFDLADSLKMEINDASGVQRASIFIEEIGVARNAVQFAFSSEEGNVSEYVENDNYFLVFYLDSISPAETMSFETVKENLIEESIVDIKKKQIEEIANNLLIDKENVNLSDLAKTYPNFEYVEEATSSLIGSFTSIGRSNYVAGALLNAKQGDFFGPLPTIRGQAFVKVLSIDEIDEKDFNEKKEALKFSLIIQRQNLIWGNWLQALRDNSDIEDNRF</sequence>
<dbReference type="GO" id="GO:0005886">
    <property type="term" value="C:plasma membrane"/>
    <property type="evidence" value="ECO:0007669"/>
    <property type="project" value="UniProtKB-SubCell"/>
</dbReference>
<feature type="domain" description="PpiC" evidence="11">
    <location>
        <begin position="241"/>
        <end position="346"/>
    </location>
</feature>
<feature type="non-terminal residue" evidence="12">
    <location>
        <position position="608"/>
    </location>
</feature>
<feature type="non-terminal residue" evidence="12">
    <location>
        <position position="1"/>
    </location>
</feature>
<dbReference type="PANTHER" id="PTHR47529">
    <property type="entry name" value="PEPTIDYL-PROLYL CIS-TRANS ISOMERASE D"/>
    <property type="match status" value="1"/>
</dbReference>
<dbReference type="Pfam" id="PF13623">
    <property type="entry name" value="SurA_N_2"/>
    <property type="match status" value="1"/>
</dbReference>
<dbReference type="EMBL" id="UINC01001716">
    <property type="protein sequence ID" value="SUZ87256.1"/>
    <property type="molecule type" value="Genomic_DNA"/>
</dbReference>
<protein>
    <recommendedName>
        <fullName evidence="9">Periplasmic chaperone PpiD</fullName>
    </recommendedName>
    <alternativeName>
        <fullName evidence="10">Periplasmic folding chaperone</fullName>
    </alternativeName>
</protein>
<dbReference type="Pfam" id="PF13616">
    <property type="entry name" value="Rotamase_3"/>
    <property type="match status" value="1"/>
</dbReference>
<reference evidence="12" key="1">
    <citation type="submission" date="2018-05" db="EMBL/GenBank/DDBJ databases">
        <authorList>
            <person name="Lanie J.A."/>
            <person name="Ng W.-L."/>
            <person name="Kazmierczak K.M."/>
            <person name="Andrzejewski T.M."/>
            <person name="Davidsen T.M."/>
            <person name="Wayne K.J."/>
            <person name="Tettelin H."/>
            <person name="Glass J.I."/>
            <person name="Rusch D."/>
            <person name="Podicherti R."/>
            <person name="Tsui H.-C.T."/>
            <person name="Winkler M.E."/>
        </authorList>
    </citation>
    <scope>NUCLEOTIDE SEQUENCE</scope>
</reference>
<evidence type="ECO:0000256" key="2">
    <source>
        <dbReference type="ARBA" id="ARBA00022475"/>
    </source>
</evidence>
<evidence type="ECO:0000259" key="11">
    <source>
        <dbReference type="PROSITE" id="PS50198"/>
    </source>
</evidence>
<proteinExistence type="inferred from homology"/>
<evidence type="ECO:0000256" key="6">
    <source>
        <dbReference type="ARBA" id="ARBA00023136"/>
    </source>
</evidence>
<keyword evidence="5" id="KW-1133">Transmembrane helix</keyword>
<dbReference type="GO" id="GO:0003755">
    <property type="term" value="F:peptidyl-prolyl cis-trans isomerase activity"/>
    <property type="evidence" value="ECO:0007669"/>
    <property type="project" value="InterPro"/>
</dbReference>
<evidence type="ECO:0000256" key="10">
    <source>
        <dbReference type="ARBA" id="ARBA00042775"/>
    </source>
</evidence>
<keyword evidence="4" id="KW-0812">Transmembrane</keyword>
<name>A0A381R684_9ZZZZ</name>
<keyword evidence="3" id="KW-0997">Cell inner membrane</keyword>
<accession>A0A381R684</accession>
<comment type="subcellular location">
    <subcellularLocation>
        <location evidence="1">Cell inner membrane</location>
        <topology evidence="1">Single-pass type II membrane protein</topology>
        <orientation evidence="1">Periplasmic side</orientation>
    </subcellularLocation>
</comment>
<dbReference type="Gene3D" id="3.10.50.40">
    <property type="match status" value="2"/>
</dbReference>
<dbReference type="InterPro" id="IPR027304">
    <property type="entry name" value="Trigger_fact/SurA_dom_sf"/>
</dbReference>
<comment type="similarity">
    <text evidence="8">Belongs to the PpiD chaperone family.</text>
</comment>
<gene>
    <name evidence="12" type="ORF">METZ01_LOCUS40110</name>
</gene>
<organism evidence="12">
    <name type="scientific">marine metagenome</name>
    <dbReference type="NCBI Taxonomy" id="408172"/>
    <lineage>
        <taxon>unclassified sequences</taxon>
        <taxon>metagenomes</taxon>
        <taxon>ecological metagenomes</taxon>
    </lineage>
</organism>
<dbReference type="PANTHER" id="PTHR47529:SF1">
    <property type="entry name" value="PERIPLASMIC CHAPERONE PPID"/>
    <property type="match status" value="1"/>
</dbReference>
<dbReference type="InterPro" id="IPR052029">
    <property type="entry name" value="PpiD_chaperone"/>
</dbReference>
<dbReference type="AlphaFoldDB" id="A0A381R684"/>
<evidence type="ECO:0000256" key="7">
    <source>
        <dbReference type="ARBA" id="ARBA00023186"/>
    </source>
</evidence>
<evidence type="ECO:0000313" key="12">
    <source>
        <dbReference type="EMBL" id="SUZ87256.1"/>
    </source>
</evidence>
<evidence type="ECO:0000256" key="5">
    <source>
        <dbReference type="ARBA" id="ARBA00022989"/>
    </source>
</evidence>
<dbReference type="SUPFAM" id="SSF109998">
    <property type="entry name" value="Triger factor/SurA peptide-binding domain-like"/>
    <property type="match status" value="1"/>
</dbReference>
<dbReference type="SUPFAM" id="SSF54534">
    <property type="entry name" value="FKBP-like"/>
    <property type="match status" value="1"/>
</dbReference>